<reference evidence="1" key="1">
    <citation type="submission" date="2020-08" db="EMBL/GenBank/DDBJ databases">
        <title>Multicomponent nature underlies the extraordinary mechanical properties of spider dragline silk.</title>
        <authorList>
            <person name="Kono N."/>
            <person name="Nakamura H."/>
            <person name="Mori M."/>
            <person name="Yoshida Y."/>
            <person name="Ohtoshi R."/>
            <person name="Malay A.D."/>
            <person name="Moran D.A.P."/>
            <person name="Tomita M."/>
            <person name="Numata K."/>
            <person name="Arakawa K."/>
        </authorList>
    </citation>
    <scope>NUCLEOTIDE SEQUENCE</scope>
</reference>
<accession>A0A8X6TYA9</accession>
<proteinExistence type="predicted"/>
<protein>
    <submittedName>
        <fullName evidence="1">Uncharacterized protein</fullName>
    </submittedName>
</protein>
<evidence type="ECO:0000313" key="2">
    <source>
        <dbReference type="Proteomes" id="UP000887013"/>
    </source>
</evidence>
<gene>
    <name evidence="1" type="ORF">NPIL_227441</name>
</gene>
<comment type="caution">
    <text evidence="1">The sequence shown here is derived from an EMBL/GenBank/DDBJ whole genome shotgun (WGS) entry which is preliminary data.</text>
</comment>
<evidence type="ECO:0000313" key="1">
    <source>
        <dbReference type="EMBL" id="GFT59985.1"/>
    </source>
</evidence>
<keyword evidence="2" id="KW-1185">Reference proteome</keyword>
<dbReference type="AlphaFoldDB" id="A0A8X6TYA9"/>
<organism evidence="1 2">
    <name type="scientific">Nephila pilipes</name>
    <name type="common">Giant wood spider</name>
    <name type="synonym">Nephila maculata</name>
    <dbReference type="NCBI Taxonomy" id="299642"/>
    <lineage>
        <taxon>Eukaryota</taxon>
        <taxon>Metazoa</taxon>
        <taxon>Ecdysozoa</taxon>
        <taxon>Arthropoda</taxon>
        <taxon>Chelicerata</taxon>
        <taxon>Arachnida</taxon>
        <taxon>Araneae</taxon>
        <taxon>Araneomorphae</taxon>
        <taxon>Entelegynae</taxon>
        <taxon>Araneoidea</taxon>
        <taxon>Nephilidae</taxon>
        <taxon>Nephila</taxon>
    </lineage>
</organism>
<sequence length="93" mass="10921">MHQPYHKLKRNMFLFNSKNSSRFLSHEKLRTIENAQDHSESSFSPTLLQQPITKQVFTRPSLFLLAQPPSITLDTRNPFCLRCTDLEFKARRG</sequence>
<dbReference type="EMBL" id="BMAW01114047">
    <property type="protein sequence ID" value="GFT59985.1"/>
    <property type="molecule type" value="Genomic_DNA"/>
</dbReference>
<dbReference type="Proteomes" id="UP000887013">
    <property type="component" value="Unassembled WGS sequence"/>
</dbReference>
<name>A0A8X6TYA9_NEPPI</name>